<feature type="compositionally biased region" description="Basic residues" evidence="3">
    <location>
        <begin position="241"/>
        <end position="256"/>
    </location>
</feature>
<keyword evidence="6" id="KW-1185">Reference proteome</keyword>
<feature type="domain" description="SAP" evidence="4">
    <location>
        <begin position="5"/>
        <end position="39"/>
    </location>
</feature>
<dbReference type="RefSeq" id="XP_043138106.1">
    <property type="nucleotide sequence ID" value="XM_043280537.1"/>
</dbReference>
<evidence type="ECO:0000256" key="3">
    <source>
        <dbReference type="SAM" id="MobiDB-lite"/>
    </source>
</evidence>
<sequence>MAIDYSKKTNAELVEILKSRNLAHTGKKAELVARIQEDDTKNNGGEAAPAPATKTDVADDVIDWEDDEVPAEGATKPSTEAGAAAIAAGGKGQVSNPAAVPNQKLDTDPAATDDLKVEAAGGEAGKDAAPEQAAEGAAAPAGEEGAAEAVQEKPAPNFAKGLPITELEEELKKRKARAEKFGITEESQAAIAQAEKNIERAKRFGTGADVDAGVGVKGLDEALPQEKTRKRSRNDEQGGRGGKRRNFGGRGNRPRRGGGQGGNRNKTNNGGSEKPQQMQLSEQDRAALEARKKRFAAAT</sequence>
<dbReference type="GO" id="GO:0016973">
    <property type="term" value="P:poly(A)+ mRNA export from nucleus"/>
    <property type="evidence" value="ECO:0007669"/>
    <property type="project" value="TreeGrafter"/>
</dbReference>
<dbReference type="PANTHER" id="PTHR46551">
    <property type="entry name" value="SAP DOMAIN-CONTAINING RIBONUCLEOPROTEIN"/>
    <property type="match status" value="1"/>
</dbReference>
<evidence type="ECO:0000313" key="5">
    <source>
        <dbReference type="EMBL" id="BCR89584.1"/>
    </source>
</evidence>
<accession>A0A7R7ZQG2</accession>
<dbReference type="Gene3D" id="1.10.720.30">
    <property type="entry name" value="SAP domain"/>
    <property type="match status" value="1"/>
</dbReference>
<dbReference type="GeneID" id="66983942"/>
<dbReference type="InterPro" id="IPR040746">
    <property type="entry name" value="THO1_MOS11_C"/>
</dbReference>
<evidence type="ECO:0000256" key="2">
    <source>
        <dbReference type="ARBA" id="ARBA00046328"/>
    </source>
</evidence>
<evidence type="ECO:0000259" key="4">
    <source>
        <dbReference type="SMART" id="SM00513"/>
    </source>
</evidence>
<dbReference type="SUPFAM" id="SSF68906">
    <property type="entry name" value="SAP domain"/>
    <property type="match status" value="1"/>
</dbReference>
<organism evidence="5 6">
    <name type="scientific">Aspergillus chevalieri</name>
    <name type="common">Eurotium chevalieri</name>
    <dbReference type="NCBI Taxonomy" id="182096"/>
    <lineage>
        <taxon>Eukaryota</taxon>
        <taxon>Fungi</taxon>
        <taxon>Dikarya</taxon>
        <taxon>Ascomycota</taxon>
        <taxon>Pezizomycotina</taxon>
        <taxon>Eurotiomycetes</taxon>
        <taxon>Eurotiomycetidae</taxon>
        <taxon>Eurotiales</taxon>
        <taxon>Aspergillaceae</taxon>
        <taxon>Aspergillus</taxon>
        <taxon>Aspergillus subgen. Aspergillus</taxon>
    </lineage>
</organism>
<dbReference type="GO" id="GO:0005634">
    <property type="term" value="C:nucleus"/>
    <property type="evidence" value="ECO:0007669"/>
    <property type="project" value="TreeGrafter"/>
</dbReference>
<dbReference type="PANTHER" id="PTHR46551:SF1">
    <property type="entry name" value="SAP DOMAIN-CONTAINING RIBONUCLEOPROTEIN"/>
    <property type="match status" value="1"/>
</dbReference>
<evidence type="ECO:0000313" key="6">
    <source>
        <dbReference type="Proteomes" id="UP000637239"/>
    </source>
</evidence>
<feature type="region of interest" description="Disordered" evidence="3">
    <location>
        <begin position="205"/>
        <end position="299"/>
    </location>
</feature>
<reference evidence="5" key="2">
    <citation type="submission" date="2021-02" db="EMBL/GenBank/DDBJ databases">
        <title>Aspergillus chevalieri M1 genome sequence.</title>
        <authorList>
            <person name="Kadooka C."/>
            <person name="Mori K."/>
            <person name="Futagami T."/>
        </authorList>
    </citation>
    <scope>NUCLEOTIDE SEQUENCE</scope>
    <source>
        <strain evidence="5">M1</strain>
    </source>
</reference>
<dbReference type="SMART" id="SM00513">
    <property type="entry name" value="SAP"/>
    <property type="match status" value="1"/>
</dbReference>
<feature type="compositionally biased region" description="Low complexity" evidence="3">
    <location>
        <begin position="130"/>
        <end position="149"/>
    </location>
</feature>
<dbReference type="EMBL" id="AP024420">
    <property type="protein sequence ID" value="BCR89584.1"/>
    <property type="molecule type" value="Genomic_DNA"/>
</dbReference>
<dbReference type="AlphaFoldDB" id="A0A7R7ZQG2"/>
<dbReference type="KEGG" id="ache:ACHE_50782S"/>
<gene>
    <name evidence="5" type="ORF">ACHE_50782S</name>
</gene>
<dbReference type="Pfam" id="PF02037">
    <property type="entry name" value="SAP"/>
    <property type="match status" value="1"/>
</dbReference>
<evidence type="ECO:0000256" key="1">
    <source>
        <dbReference type="ARBA" id="ARBA00022553"/>
    </source>
</evidence>
<name>A0A7R7ZQG2_ASPCH</name>
<dbReference type="InterPro" id="IPR036361">
    <property type="entry name" value="SAP_dom_sf"/>
</dbReference>
<feature type="compositionally biased region" description="Acidic residues" evidence="3">
    <location>
        <begin position="58"/>
        <end position="70"/>
    </location>
</feature>
<protein>
    <recommendedName>
        <fullName evidence="4">SAP domain-containing protein</fullName>
    </recommendedName>
</protein>
<dbReference type="InterPro" id="IPR052240">
    <property type="entry name" value="SAP_domain_ribonucleoprotein"/>
</dbReference>
<comment type="similarity">
    <text evidence="2">Belongs to the SAP domain-containing ribonucleoprotein family.</text>
</comment>
<proteinExistence type="inferred from homology"/>
<dbReference type="InterPro" id="IPR003034">
    <property type="entry name" value="SAP_dom"/>
</dbReference>
<feature type="compositionally biased region" description="Basic and acidic residues" evidence="3">
    <location>
        <begin position="218"/>
        <end position="238"/>
    </location>
</feature>
<feature type="region of interest" description="Disordered" evidence="3">
    <location>
        <begin position="35"/>
        <end position="162"/>
    </location>
</feature>
<dbReference type="Pfam" id="PF18592">
    <property type="entry name" value="Tho1_MOS11_C"/>
    <property type="match status" value="1"/>
</dbReference>
<dbReference type="Proteomes" id="UP000637239">
    <property type="component" value="Chromosome 5"/>
</dbReference>
<reference evidence="5" key="1">
    <citation type="submission" date="2021-01" db="EMBL/GenBank/DDBJ databases">
        <authorList>
            <consortium name="Aspergillus chevalieri M1 genome sequencing consortium"/>
            <person name="Kazuki M."/>
            <person name="Futagami T."/>
        </authorList>
    </citation>
    <scope>NUCLEOTIDE SEQUENCE</scope>
    <source>
        <strain evidence="5">M1</strain>
    </source>
</reference>
<keyword evidence="1" id="KW-0597">Phosphoprotein</keyword>